<reference evidence="2" key="1">
    <citation type="journal article" date="2019" name="Int. J. Syst. Evol. Microbiol.">
        <title>The Global Catalogue of Microorganisms (GCM) 10K type strain sequencing project: providing services to taxonomists for standard genome sequencing and annotation.</title>
        <authorList>
            <consortium name="The Broad Institute Genomics Platform"/>
            <consortium name="The Broad Institute Genome Sequencing Center for Infectious Disease"/>
            <person name="Wu L."/>
            <person name="Ma J."/>
        </authorList>
    </citation>
    <scope>NUCLEOTIDE SEQUENCE [LARGE SCALE GENOMIC DNA]</scope>
    <source>
        <strain evidence="2">JCM 17494</strain>
    </source>
</reference>
<organism evidence="1 2">
    <name type="scientific">Lentzea roselyniae</name>
    <dbReference type="NCBI Taxonomy" id="531940"/>
    <lineage>
        <taxon>Bacteria</taxon>
        <taxon>Bacillati</taxon>
        <taxon>Actinomycetota</taxon>
        <taxon>Actinomycetes</taxon>
        <taxon>Pseudonocardiales</taxon>
        <taxon>Pseudonocardiaceae</taxon>
        <taxon>Lentzea</taxon>
    </lineage>
</organism>
<dbReference type="Proteomes" id="UP001500711">
    <property type="component" value="Unassembled WGS sequence"/>
</dbReference>
<keyword evidence="2" id="KW-1185">Reference proteome</keyword>
<comment type="caution">
    <text evidence="1">The sequence shown here is derived from an EMBL/GenBank/DDBJ whole genome shotgun (WGS) entry which is preliminary data.</text>
</comment>
<proteinExistence type="predicted"/>
<gene>
    <name evidence="1" type="ORF">GCM10022267_89290</name>
</gene>
<sequence length="70" mass="8070">MKRDIRERIKQWNAEPEPYVWTCTANQILESLARFAGEFRRRTLMRPRLGPPSGVAGLVRSLWLSACLVA</sequence>
<name>A0ABP7CH98_9PSEU</name>
<evidence type="ECO:0000313" key="1">
    <source>
        <dbReference type="EMBL" id="GAA3688650.1"/>
    </source>
</evidence>
<dbReference type="EMBL" id="BAABBE010000071">
    <property type="protein sequence ID" value="GAA3688650.1"/>
    <property type="molecule type" value="Genomic_DNA"/>
</dbReference>
<evidence type="ECO:0008006" key="3">
    <source>
        <dbReference type="Google" id="ProtNLM"/>
    </source>
</evidence>
<evidence type="ECO:0000313" key="2">
    <source>
        <dbReference type="Proteomes" id="UP001500711"/>
    </source>
</evidence>
<accession>A0ABP7CH98</accession>
<protein>
    <recommendedName>
        <fullName evidence="3">Transposase</fullName>
    </recommendedName>
</protein>